<protein>
    <recommendedName>
        <fullName evidence="3">Pseudouridine synthase</fullName>
        <ecNumber evidence="3">5.4.99.-</ecNumber>
    </recommendedName>
</protein>
<evidence type="ECO:0000313" key="5">
    <source>
        <dbReference type="EMBL" id="MCV9887287.1"/>
    </source>
</evidence>
<dbReference type="EMBL" id="JAOYEY010000044">
    <property type="protein sequence ID" value="MCV9887287.1"/>
    <property type="molecule type" value="Genomic_DNA"/>
</dbReference>
<keyword evidence="6" id="KW-1185">Reference proteome</keyword>
<proteinExistence type="inferred from homology"/>
<keyword evidence="3" id="KW-0413">Isomerase</keyword>
<dbReference type="PROSITE" id="PS01129">
    <property type="entry name" value="PSI_RLU"/>
    <property type="match status" value="1"/>
</dbReference>
<dbReference type="CDD" id="cd02869">
    <property type="entry name" value="PseudoU_synth_RluA_like"/>
    <property type="match status" value="1"/>
</dbReference>
<evidence type="ECO:0000256" key="3">
    <source>
        <dbReference type="RuleBase" id="RU362028"/>
    </source>
</evidence>
<dbReference type="RefSeq" id="WP_264143682.1">
    <property type="nucleotide sequence ID" value="NZ_CP162630.1"/>
</dbReference>
<comment type="similarity">
    <text evidence="2 3">Belongs to the pseudouridine synthase RluA family.</text>
</comment>
<dbReference type="InterPro" id="IPR020103">
    <property type="entry name" value="PsdUridine_synth_cat_dom_sf"/>
</dbReference>
<name>A0ABT3DJQ9_9BACI</name>
<dbReference type="InterPro" id="IPR006145">
    <property type="entry name" value="PsdUridine_synth_RsuA/RluA"/>
</dbReference>
<organism evidence="5 6">
    <name type="scientific">Metabacillus halosaccharovorans</name>
    <dbReference type="NCBI Taxonomy" id="930124"/>
    <lineage>
        <taxon>Bacteria</taxon>
        <taxon>Bacillati</taxon>
        <taxon>Bacillota</taxon>
        <taxon>Bacilli</taxon>
        <taxon>Bacillales</taxon>
        <taxon>Bacillaceae</taxon>
        <taxon>Metabacillus</taxon>
    </lineage>
</organism>
<dbReference type="Gene3D" id="3.30.2350.10">
    <property type="entry name" value="Pseudouridine synthase"/>
    <property type="match status" value="1"/>
</dbReference>
<dbReference type="Pfam" id="PF00849">
    <property type="entry name" value="PseudoU_synth_2"/>
    <property type="match status" value="1"/>
</dbReference>
<sequence length="304" mass="34531">MKRVGEWLEITIPKDWANATVFSILSNKLGASKALIQRWNQSAAIKKNQNKADVNHKLEQNDRLYLHLFKKEEYGVLPDNVSIDILYEDDHLIIVNKPAGMDTHPNEPNQKGTLANAIAFYYQLNGWQIRVRHIHRLDRDTSGAIIFAKHDLAQTILDQDLQVKKIKRTYLAIVKGKLPKTNGSIDNPIGRDRHHATRRRVSPNGQKAITHYKVETFNPKTNLSLLSVQLETGRTHQIRVHLSSMNHPIIGDTLYGGSKDLIKRQALHAKKITLSHPLTHEKIEVEASIPADILSIIQSKQSSF</sequence>
<dbReference type="PANTHER" id="PTHR21600">
    <property type="entry name" value="MITOCHONDRIAL RNA PSEUDOURIDINE SYNTHASE"/>
    <property type="match status" value="1"/>
</dbReference>
<dbReference type="SUPFAM" id="SSF55120">
    <property type="entry name" value="Pseudouridine synthase"/>
    <property type="match status" value="1"/>
</dbReference>
<evidence type="ECO:0000313" key="6">
    <source>
        <dbReference type="Proteomes" id="UP001526147"/>
    </source>
</evidence>
<feature type="domain" description="Pseudouridine synthase RsuA/RluA-like" evidence="4">
    <location>
        <begin position="91"/>
        <end position="244"/>
    </location>
</feature>
<comment type="function">
    <text evidence="3">Responsible for synthesis of pseudouridine from uracil.</text>
</comment>
<comment type="catalytic activity">
    <reaction evidence="1 3">
        <text>a uridine in RNA = a pseudouridine in RNA</text>
        <dbReference type="Rhea" id="RHEA:48348"/>
        <dbReference type="Rhea" id="RHEA-COMP:12068"/>
        <dbReference type="Rhea" id="RHEA-COMP:12069"/>
        <dbReference type="ChEBI" id="CHEBI:65314"/>
        <dbReference type="ChEBI" id="CHEBI:65315"/>
    </reaction>
</comment>
<evidence type="ECO:0000259" key="4">
    <source>
        <dbReference type="Pfam" id="PF00849"/>
    </source>
</evidence>
<gene>
    <name evidence="5" type="ORF">OIH86_16730</name>
</gene>
<evidence type="ECO:0000256" key="2">
    <source>
        <dbReference type="ARBA" id="ARBA00010876"/>
    </source>
</evidence>
<dbReference type="PANTHER" id="PTHR21600:SF71">
    <property type="entry name" value="PSEUDOURIDINE SYNTHASE"/>
    <property type="match status" value="1"/>
</dbReference>
<dbReference type="Proteomes" id="UP001526147">
    <property type="component" value="Unassembled WGS sequence"/>
</dbReference>
<dbReference type="InterPro" id="IPR006225">
    <property type="entry name" value="PsdUridine_synth_RluC/D"/>
</dbReference>
<comment type="caution">
    <text evidence="5">The sequence shown here is derived from an EMBL/GenBank/DDBJ whole genome shotgun (WGS) entry which is preliminary data.</text>
</comment>
<dbReference type="InterPro" id="IPR050188">
    <property type="entry name" value="RluA_PseudoU_synthase"/>
</dbReference>
<dbReference type="EC" id="5.4.99.-" evidence="3"/>
<accession>A0ABT3DJQ9</accession>
<dbReference type="NCBIfam" id="TIGR00005">
    <property type="entry name" value="rluA_subfam"/>
    <property type="match status" value="1"/>
</dbReference>
<dbReference type="InterPro" id="IPR006224">
    <property type="entry name" value="PsdUridine_synth_RluA-like_CS"/>
</dbReference>
<reference evidence="5 6" key="1">
    <citation type="submission" date="2022-10" db="EMBL/GenBank/DDBJ databases">
        <title>Draft genome assembly of moderately radiation resistant bacterium Metabacillus halosaccharovorans.</title>
        <authorList>
            <person name="Pal S."/>
            <person name="Gopinathan A."/>
        </authorList>
    </citation>
    <scope>NUCLEOTIDE SEQUENCE [LARGE SCALE GENOMIC DNA]</scope>
    <source>
        <strain evidence="5 6">VITHBRA001</strain>
    </source>
</reference>
<evidence type="ECO:0000256" key="1">
    <source>
        <dbReference type="ARBA" id="ARBA00000073"/>
    </source>
</evidence>